<comment type="caution">
    <text evidence="3">The sequence shown here is derived from an EMBL/GenBank/DDBJ whole genome shotgun (WGS) entry which is preliminary data.</text>
</comment>
<feature type="domain" description="FIST C-domain" evidence="2">
    <location>
        <begin position="174"/>
        <end position="313"/>
    </location>
</feature>
<gene>
    <name evidence="3" type="ORF">I6U48_22040</name>
</gene>
<dbReference type="PANTHER" id="PTHR40252:SF2">
    <property type="entry name" value="BLR0328 PROTEIN"/>
    <property type="match status" value="1"/>
</dbReference>
<dbReference type="InterPro" id="IPR013702">
    <property type="entry name" value="FIST_domain_N"/>
</dbReference>
<protein>
    <submittedName>
        <fullName evidence="3">FIST C-terminal domain-containing protein</fullName>
    </submittedName>
</protein>
<reference evidence="3" key="1">
    <citation type="submission" date="2020-12" db="EMBL/GenBank/DDBJ databases">
        <title>Clostridium thailandense sp. nov., a novel acetogenic bacterium isolated from peat land soil in Thailand.</title>
        <authorList>
            <person name="Chaikitkaew S."/>
            <person name="Birkeland N.K."/>
        </authorList>
    </citation>
    <scope>NUCLEOTIDE SEQUENCE</scope>
    <source>
        <strain evidence="3">PL3</strain>
    </source>
</reference>
<dbReference type="SMART" id="SM00897">
    <property type="entry name" value="FIST"/>
    <property type="match status" value="1"/>
</dbReference>
<dbReference type="Pfam" id="PF08495">
    <property type="entry name" value="FIST"/>
    <property type="match status" value="1"/>
</dbReference>
<keyword evidence="4" id="KW-1185">Reference proteome</keyword>
<name>A0A949WSY3_9CLOT</name>
<evidence type="ECO:0000313" key="4">
    <source>
        <dbReference type="Proteomes" id="UP000694308"/>
    </source>
</evidence>
<organism evidence="3 4">
    <name type="scientific">Clostridium thailandense</name>
    <dbReference type="NCBI Taxonomy" id="2794346"/>
    <lineage>
        <taxon>Bacteria</taxon>
        <taxon>Bacillati</taxon>
        <taxon>Bacillota</taxon>
        <taxon>Clostridia</taxon>
        <taxon>Eubacteriales</taxon>
        <taxon>Clostridiaceae</taxon>
        <taxon>Clostridium</taxon>
    </lineage>
</organism>
<evidence type="ECO:0000259" key="2">
    <source>
        <dbReference type="SMART" id="SM01204"/>
    </source>
</evidence>
<dbReference type="PANTHER" id="PTHR40252">
    <property type="entry name" value="BLR0328 PROTEIN"/>
    <property type="match status" value="1"/>
</dbReference>
<sequence length="333" mass="37572">MLLVGEKSSLEVEELINYLNNKNIKFFGGIYPRLLIEKKSCSKGFIIEKFEPIYSAMVLPFLMRFKLDLSSIEGCTAFILVDGLSSRMKDLTNTVYEKLGPGVNYVGGGAGYYDMKQRPCIFDNRGIYKDVLYVCVVKNKSNVAVKHGWNKLEGPFEVAASRDNVLTKLDSYSAFEVYRDVIEDHEHIRLLKGDFFIYAKDHPFGILQSNGEVIVRDPIRVNENDEIICVADIPVNSQLYVLEGNPNTLLNSSIQIAEHCASIAPKKYVPFLFDCISRAMFLEERFDEEISNIQSKLAFKVKGALSIGEISSRNDGKLIIHNKSTILGLLEIE</sequence>
<proteinExistence type="predicted"/>
<accession>A0A949WSY3</accession>
<dbReference type="EMBL" id="JAEEGC010000130">
    <property type="protein sequence ID" value="MBV7275586.1"/>
    <property type="molecule type" value="Genomic_DNA"/>
</dbReference>
<evidence type="ECO:0000313" key="3">
    <source>
        <dbReference type="EMBL" id="MBV7275586.1"/>
    </source>
</evidence>
<dbReference type="Proteomes" id="UP000694308">
    <property type="component" value="Unassembled WGS sequence"/>
</dbReference>
<dbReference type="Pfam" id="PF10442">
    <property type="entry name" value="FIST_C"/>
    <property type="match status" value="1"/>
</dbReference>
<dbReference type="SMART" id="SM01204">
    <property type="entry name" value="FIST_C"/>
    <property type="match status" value="1"/>
</dbReference>
<feature type="domain" description="FIST" evidence="1">
    <location>
        <begin position="20"/>
        <end position="173"/>
    </location>
</feature>
<dbReference type="InterPro" id="IPR019494">
    <property type="entry name" value="FIST_C"/>
</dbReference>
<evidence type="ECO:0000259" key="1">
    <source>
        <dbReference type="SMART" id="SM00897"/>
    </source>
</evidence>
<dbReference type="AlphaFoldDB" id="A0A949WSY3"/>